<dbReference type="GO" id="GO:0003677">
    <property type="term" value="F:DNA binding"/>
    <property type="evidence" value="ECO:0007669"/>
    <property type="project" value="UniProtKB-KW"/>
</dbReference>
<organism evidence="5 6">
    <name type="scientific">Alistipes communis</name>
    <dbReference type="NCBI Taxonomy" id="2585118"/>
    <lineage>
        <taxon>Bacteria</taxon>
        <taxon>Pseudomonadati</taxon>
        <taxon>Bacteroidota</taxon>
        <taxon>Bacteroidia</taxon>
        <taxon>Bacteroidales</taxon>
        <taxon>Rikenellaceae</taxon>
        <taxon>Alistipes</taxon>
    </lineage>
</organism>
<dbReference type="InterPro" id="IPR035386">
    <property type="entry name" value="Arm-DNA-bind_5"/>
</dbReference>
<dbReference type="SUPFAM" id="SSF56349">
    <property type="entry name" value="DNA breaking-rejoining enzymes"/>
    <property type="match status" value="1"/>
</dbReference>
<evidence type="ECO:0000256" key="2">
    <source>
        <dbReference type="ARBA" id="ARBA00023125"/>
    </source>
</evidence>
<dbReference type="InterPro" id="IPR013762">
    <property type="entry name" value="Integrase-like_cat_sf"/>
</dbReference>
<sequence length="403" mass="46102">MTFKAILRKDVIYKNNTSPLCIQFLHDGRKKTIGLGISVACAYWNAEAQKVTDDCPDRDNIQFQITAKIKEYSKKIQRLEALDIPVNFETLFDAKPARSVRITIEDGFKTEIERLESLGKINSATKHKYALQVLDGYKPTTMALEAIDLDYLKGLELYLRQRGNKDNSIATRFAIFKAIYNKAVKEGKVMVKQNPFTLFQVGSLWAKTRKRAIDKDDIQRLIDLEIADGHTTEYRRLAKDLFLFSYFTAGMNFGDIARLRYKDIVKGRVNYSRHKTQKLLSFQLVPMALQILEKYGAAGHGEDYIFPILNRHEHTTPQQIFNRLHKVLRKVNRELKVLGEMIGLEMPLTTYVARHTYATVLKRSGVSVALISESLGHSDLSTTQIYLDSFENSQIDAAMAHLL</sequence>
<dbReference type="RefSeq" id="WP_141412494.1">
    <property type="nucleotide sequence ID" value="NZ_AP019735.1"/>
</dbReference>
<dbReference type="Proteomes" id="UP000318946">
    <property type="component" value="Chromosome"/>
</dbReference>
<evidence type="ECO:0000313" key="6">
    <source>
        <dbReference type="Proteomes" id="UP000318946"/>
    </source>
</evidence>
<dbReference type="OrthoDB" id="1094492at2"/>
<dbReference type="PROSITE" id="PS51898">
    <property type="entry name" value="TYR_RECOMBINASE"/>
    <property type="match status" value="1"/>
</dbReference>
<dbReference type="KEGG" id="acou:A5CBH24_11770"/>
<name>A0A4Y1WTT3_9BACT</name>
<dbReference type="InterPro" id="IPR011010">
    <property type="entry name" value="DNA_brk_join_enz"/>
</dbReference>
<evidence type="ECO:0000259" key="4">
    <source>
        <dbReference type="PROSITE" id="PS51898"/>
    </source>
</evidence>
<evidence type="ECO:0000313" key="5">
    <source>
        <dbReference type="EMBL" id="BBL03864.1"/>
    </source>
</evidence>
<comment type="similarity">
    <text evidence="1">Belongs to the 'phage' integrase family.</text>
</comment>
<dbReference type="EMBL" id="AP019735">
    <property type="protein sequence ID" value="BBL03864.1"/>
    <property type="molecule type" value="Genomic_DNA"/>
</dbReference>
<dbReference type="Pfam" id="PF13102">
    <property type="entry name" value="Phage_int_SAM_5"/>
    <property type="match status" value="1"/>
</dbReference>
<gene>
    <name evidence="5" type="ORF">A5CBH24_11770</name>
</gene>
<dbReference type="InterPro" id="IPR010998">
    <property type="entry name" value="Integrase_recombinase_N"/>
</dbReference>
<dbReference type="GO" id="GO:0015074">
    <property type="term" value="P:DNA integration"/>
    <property type="evidence" value="ECO:0007669"/>
    <property type="project" value="InterPro"/>
</dbReference>
<dbReference type="Gene3D" id="1.10.443.10">
    <property type="entry name" value="Intergrase catalytic core"/>
    <property type="match status" value="1"/>
</dbReference>
<dbReference type="AlphaFoldDB" id="A0A4Y1WTT3"/>
<dbReference type="Pfam" id="PF17293">
    <property type="entry name" value="Arm-DNA-bind_5"/>
    <property type="match status" value="1"/>
</dbReference>
<keyword evidence="6" id="KW-1185">Reference proteome</keyword>
<dbReference type="PANTHER" id="PTHR30349">
    <property type="entry name" value="PHAGE INTEGRASE-RELATED"/>
    <property type="match status" value="1"/>
</dbReference>
<protein>
    <submittedName>
        <fullName evidence="5">Tyrosine recombinase</fullName>
    </submittedName>
</protein>
<proteinExistence type="inferred from homology"/>
<feature type="domain" description="Tyr recombinase" evidence="4">
    <location>
        <begin position="208"/>
        <end position="399"/>
    </location>
</feature>
<dbReference type="InterPro" id="IPR025269">
    <property type="entry name" value="SAM-like_dom"/>
</dbReference>
<keyword evidence="2" id="KW-0238">DNA-binding</keyword>
<dbReference type="PANTHER" id="PTHR30349:SF64">
    <property type="entry name" value="PROPHAGE INTEGRASE INTD-RELATED"/>
    <property type="match status" value="1"/>
</dbReference>
<dbReference type="InterPro" id="IPR002104">
    <property type="entry name" value="Integrase_catalytic"/>
</dbReference>
<dbReference type="GO" id="GO:0006310">
    <property type="term" value="P:DNA recombination"/>
    <property type="evidence" value="ECO:0007669"/>
    <property type="project" value="UniProtKB-KW"/>
</dbReference>
<evidence type="ECO:0000256" key="1">
    <source>
        <dbReference type="ARBA" id="ARBA00008857"/>
    </source>
</evidence>
<dbReference type="CDD" id="cd01185">
    <property type="entry name" value="INTN1_C_like"/>
    <property type="match status" value="1"/>
</dbReference>
<dbReference type="InterPro" id="IPR050090">
    <property type="entry name" value="Tyrosine_recombinase_XerCD"/>
</dbReference>
<dbReference type="GeneID" id="78341896"/>
<dbReference type="Pfam" id="PF00589">
    <property type="entry name" value="Phage_integrase"/>
    <property type="match status" value="1"/>
</dbReference>
<evidence type="ECO:0000256" key="3">
    <source>
        <dbReference type="ARBA" id="ARBA00023172"/>
    </source>
</evidence>
<dbReference type="Gene3D" id="1.10.150.130">
    <property type="match status" value="1"/>
</dbReference>
<accession>A0A4Y1WTT3</accession>
<reference evidence="6" key="1">
    <citation type="submission" date="2019-06" db="EMBL/GenBank/DDBJ databases">
        <title>Alistipes onderdonkii subsp. vulgaris subsp. nov., Alistipes dispar sp. nov. and Alistipes communis sp. nov., isolated from human faeces, and creation of Alistipes onderdonkii subsp. onderdonkii subsp. nov.</title>
        <authorList>
            <person name="Sakamoto M."/>
            <person name="Ikeyama N."/>
            <person name="Ogata Y."/>
            <person name="Suda W."/>
            <person name="Iino T."/>
            <person name="Hattori M."/>
            <person name="Ohkuma M."/>
        </authorList>
    </citation>
    <scope>NUCLEOTIDE SEQUENCE [LARGE SCALE GENOMIC DNA]</scope>
    <source>
        <strain evidence="6">5CBH24</strain>
    </source>
</reference>
<keyword evidence="3" id="KW-0233">DNA recombination</keyword>